<name>A0A1E3VZC1_9HYPH</name>
<protein>
    <submittedName>
        <fullName evidence="1">Uncharacterized protein</fullName>
    </submittedName>
</protein>
<keyword evidence="2" id="KW-1185">Reference proteome</keyword>
<dbReference type="AlphaFoldDB" id="A0A1E3VZC1"/>
<accession>A0A1E3VZC1</accession>
<organism evidence="1 2">
    <name type="scientific">Methyloceanibacter methanicus</name>
    <dbReference type="NCBI Taxonomy" id="1774968"/>
    <lineage>
        <taxon>Bacteria</taxon>
        <taxon>Pseudomonadati</taxon>
        <taxon>Pseudomonadota</taxon>
        <taxon>Alphaproteobacteria</taxon>
        <taxon>Hyphomicrobiales</taxon>
        <taxon>Hyphomicrobiaceae</taxon>
        <taxon>Methyloceanibacter</taxon>
    </lineage>
</organism>
<gene>
    <name evidence="1" type="ORF">AUC68_07010</name>
</gene>
<sequence length="100" mass="10882">MTPISSPPRVKHVDLCASIVEGLTEHRKDEDRALAAQAHLLAVEIGEEQSLHKISLLAGIGLDLTQHHLSEDDCLGEQLFFLFGEIADAAVAESNRRTAN</sequence>
<reference evidence="1 2" key="1">
    <citation type="journal article" date="2016" name="Environ. Microbiol.">
        <title>New Methyloceanibacter diversity from North Sea sediments includes methanotroph containing solely the soluble methane monooxygenase.</title>
        <authorList>
            <person name="Vekeman B."/>
            <person name="Kerckhof F.M."/>
            <person name="Cremers G."/>
            <person name="de Vos P."/>
            <person name="Vandamme P."/>
            <person name="Boon N."/>
            <person name="Op den Camp H.J."/>
            <person name="Heylen K."/>
        </authorList>
    </citation>
    <scope>NUCLEOTIDE SEQUENCE [LARGE SCALE GENOMIC DNA]</scope>
    <source>
        <strain evidence="1 2">R-67174</strain>
    </source>
</reference>
<comment type="caution">
    <text evidence="1">The sequence shown here is derived from an EMBL/GenBank/DDBJ whole genome shotgun (WGS) entry which is preliminary data.</text>
</comment>
<evidence type="ECO:0000313" key="1">
    <source>
        <dbReference type="EMBL" id="ODR98915.1"/>
    </source>
</evidence>
<evidence type="ECO:0000313" key="2">
    <source>
        <dbReference type="Proteomes" id="UP000094501"/>
    </source>
</evidence>
<proteinExistence type="predicted"/>
<dbReference type="Proteomes" id="UP000094501">
    <property type="component" value="Unassembled WGS sequence"/>
</dbReference>
<dbReference type="EMBL" id="LPWG01000012">
    <property type="protein sequence ID" value="ODR98915.1"/>
    <property type="molecule type" value="Genomic_DNA"/>
</dbReference>